<dbReference type="OrthoDB" id="6377543at2759"/>
<accession>A0A162RLY2</accession>
<name>A0A162RLY2_9CRUS</name>
<dbReference type="PROSITE" id="PS50966">
    <property type="entry name" value="ZF_SWIM"/>
    <property type="match status" value="1"/>
</dbReference>
<dbReference type="GO" id="GO:0008270">
    <property type="term" value="F:zinc ion binding"/>
    <property type="evidence" value="ECO:0007669"/>
    <property type="project" value="UniProtKB-KW"/>
</dbReference>
<dbReference type="AlphaFoldDB" id="A0A162RLY2"/>
<keyword evidence="1" id="KW-0479">Metal-binding</keyword>
<proteinExistence type="predicted"/>
<evidence type="ECO:0000313" key="3">
    <source>
        <dbReference type="EMBL" id="KZS20623.1"/>
    </source>
</evidence>
<keyword evidence="1" id="KW-0863">Zinc-finger</keyword>
<protein>
    <recommendedName>
        <fullName evidence="2">SWIM-type domain-containing protein</fullName>
    </recommendedName>
</protein>
<organism evidence="3 4">
    <name type="scientific">Daphnia magna</name>
    <dbReference type="NCBI Taxonomy" id="35525"/>
    <lineage>
        <taxon>Eukaryota</taxon>
        <taxon>Metazoa</taxon>
        <taxon>Ecdysozoa</taxon>
        <taxon>Arthropoda</taxon>
        <taxon>Crustacea</taxon>
        <taxon>Branchiopoda</taxon>
        <taxon>Diplostraca</taxon>
        <taxon>Cladocera</taxon>
        <taxon>Anomopoda</taxon>
        <taxon>Daphniidae</taxon>
        <taxon>Daphnia</taxon>
    </lineage>
</organism>
<comment type="caution">
    <text evidence="3">The sequence shown here is derived from an EMBL/GenBank/DDBJ whole genome shotgun (WGS) entry which is preliminary data.</text>
</comment>
<evidence type="ECO:0000313" key="4">
    <source>
        <dbReference type="Proteomes" id="UP000076858"/>
    </source>
</evidence>
<dbReference type="PANTHER" id="PTHR34718:SF2">
    <property type="entry name" value="PHD-TYPE DOMAIN-CONTAINING PROTEIN"/>
    <property type="match status" value="1"/>
</dbReference>
<feature type="domain" description="SWIM-type" evidence="2">
    <location>
        <begin position="153"/>
        <end position="185"/>
    </location>
</feature>
<evidence type="ECO:0000256" key="1">
    <source>
        <dbReference type="PROSITE-ProRule" id="PRU00325"/>
    </source>
</evidence>
<dbReference type="Proteomes" id="UP000076858">
    <property type="component" value="Unassembled WGS sequence"/>
</dbReference>
<dbReference type="InterPro" id="IPR007527">
    <property type="entry name" value="Znf_SWIM"/>
</dbReference>
<reference evidence="3 4" key="1">
    <citation type="submission" date="2016-03" db="EMBL/GenBank/DDBJ databases">
        <title>EvidentialGene: Evidence-directed Construction of Genes on Genomes.</title>
        <authorList>
            <person name="Gilbert D.G."/>
            <person name="Choi J.-H."/>
            <person name="Mockaitis K."/>
            <person name="Colbourne J."/>
            <person name="Pfrender M."/>
        </authorList>
    </citation>
    <scope>NUCLEOTIDE SEQUENCE [LARGE SCALE GENOMIC DNA]</scope>
    <source>
        <strain evidence="3 4">Xinb3</strain>
        <tissue evidence="3">Complete organism</tissue>
    </source>
</reference>
<sequence length="545" mass="62902">MRLEQNVMFCGCPVRIHFRLNIFKEKFEIVKMEMEHKNHPISELHVQTYARKNYSHTLKEVLQKNRRLPEVIRRSVNLVRLHLSDRQLKQSIREVRFNTKGKHPVLKTFSDTVSPYACKLLEGEMKIVQWKAYEFVLNEELDTYSIASRHTTYSLKRYFPACTCNFFMDFGLPCRHIISCQIKNNTEIPAGSFLDHWQNECLDKLTRKPITNKDQFNFATTFFRKVADTLSQLAQSNFEEKMQLFDKIHVLIKEGKPVQLIQSVAPTEIVPPSSPVENLTDLVIDSVSSVADESHEVTSKSKTENKVLHPSWNFLHLPSAPQKRGRPRNNNGYFPSYHKQAKNAKDDVEFLDLLDEMFLREEAEHLRVGVSDMPELDHEVAMEDSFSPTSPDLVIIPVEKSQLTTRVPIRDPVIKNKWLGTGIVNLAMKILKLQHPAIGGFYCSSLGGSLEFPSATGQQWLQIVHDGANHWLLEKPRVFPCRLAIGQDPSEILSDPVKLRDHLRTCTDTEVLSQFPSNLLFPKESWVENSKHRCLLLLQKNRLRV</sequence>
<keyword evidence="1" id="KW-0862">Zinc</keyword>
<evidence type="ECO:0000259" key="2">
    <source>
        <dbReference type="PROSITE" id="PS50966"/>
    </source>
</evidence>
<gene>
    <name evidence="3" type="ORF">APZ42_012634</name>
</gene>
<keyword evidence="4" id="KW-1185">Reference proteome</keyword>
<dbReference type="PANTHER" id="PTHR34718">
    <property type="entry name" value="PHD-TYPE DOMAIN-CONTAINING PROTEIN"/>
    <property type="match status" value="1"/>
</dbReference>
<dbReference type="EMBL" id="LRGB01000141">
    <property type="protein sequence ID" value="KZS20623.1"/>
    <property type="molecule type" value="Genomic_DNA"/>
</dbReference>